<dbReference type="InterPro" id="IPR002508">
    <property type="entry name" value="MurNAc-LAA_cat"/>
</dbReference>
<keyword evidence="1" id="KW-0378">Hydrolase</keyword>
<dbReference type="AlphaFoldDB" id="A0A1B2E5A2"/>
<dbReference type="PANTHER" id="PTHR30404:SF0">
    <property type="entry name" value="N-ACETYLMURAMOYL-L-ALANINE AMIDASE AMIC"/>
    <property type="match status" value="1"/>
</dbReference>
<accession>A0A1B2E5A2</accession>
<evidence type="ECO:0000313" key="5">
    <source>
        <dbReference type="EMBL" id="ANY75154.1"/>
    </source>
</evidence>
<dbReference type="CDD" id="cd02696">
    <property type="entry name" value="MurNAc-LAA"/>
    <property type="match status" value="1"/>
</dbReference>
<reference evidence="5" key="1">
    <citation type="submission" date="2016-08" db="EMBL/GenBank/DDBJ databases">
        <title>Complete Genome Seqeunce of Paenibacillus sp. nov. IHBB 9852 from high altitute lake of Indian trans-Himalayas.</title>
        <authorList>
            <person name="Kiran S."/>
            <person name="Swarnkar M.K."/>
            <person name="Rana A."/>
            <person name="Tewari R."/>
            <person name="Gulati A."/>
        </authorList>
    </citation>
    <scope>NUCLEOTIDE SEQUENCE [LARGE SCALE GENOMIC DNA]</scope>
    <source>
        <strain evidence="5">IHBB 9852</strain>
    </source>
</reference>
<feature type="domain" description="MurNAc-LAA" evidence="4">
    <location>
        <begin position="153"/>
        <end position="262"/>
    </location>
</feature>
<dbReference type="GO" id="GO:0030288">
    <property type="term" value="C:outer membrane-bounded periplasmic space"/>
    <property type="evidence" value="ECO:0007669"/>
    <property type="project" value="TreeGrafter"/>
</dbReference>
<dbReference type="SMART" id="SM00646">
    <property type="entry name" value="Ami_3"/>
    <property type="match status" value="1"/>
</dbReference>
<evidence type="ECO:0000256" key="2">
    <source>
        <dbReference type="SAM" id="MobiDB-lite"/>
    </source>
</evidence>
<dbReference type="PROSITE" id="PS51257">
    <property type="entry name" value="PROKAR_LIPOPROTEIN"/>
    <property type="match status" value="1"/>
</dbReference>
<gene>
    <name evidence="5" type="ORF">BBD41_22700</name>
</gene>
<dbReference type="Pfam" id="PF01520">
    <property type="entry name" value="Amidase_3"/>
    <property type="match status" value="1"/>
</dbReference>
<keyword evidence="3" id="KW-0732">Signal</keyword>
<sequence length="268" mass="29828">MVKAAGIWMLLLALACPDHMVAAFHSEHVQAVGQAASHNNRTQAAARSLHIEIPESTISSGRENNQHHTRHLHPFAQDVVLIDAGHGGIDGGTSHGDILEKDINLEISRRLFMLLRQQGYPAVLNRDGDYALSDDNRWHRTSSRHRRDLSQRKQLSEEIPTELVVSIHVNWGRNSSKRGGIVLHQSEGRSKALADAIQQQLNQVYRSRNQIMVGKPYYLLNTTDVPAVIVETGFISNPEDRKLLTSRNGQMKLAEAIAAGIVHYLTAL</sequence>
<dbReference type="KEGG" id="pib:BBD41_22700"/>
<dbReference type="PANTHER" id="PTHR30404">
    <property type="entry name" value="N-ACETYLMURAMOYL-L-ALANINE AMIDASE"/>
    <property type="match status" value="1"/>
</dbReference>
<dbReference type="Gene3D" id="3.40.630.40">
    <property type="entry name" value="Zn-dependent exopeptidases"/>
    <property type="match status" value="1"/>
</dbReference>
<feature type="signal peptide" evidence="3">
    <location>
        <begin position="1"/>
        <end position="22"/>
    </location>
</feature>
<dbReference type="SUPFAM" id="SSF53187">
    <property type="entry name" value="Zn-dependent exopeptidases"/>
    <property type="match status" value="1"/>
</dbReference>
<evidence type="ECO:0000256" key="1">
    <source>
        <dbReference type="ARBA" id="ARBA00022801"/>
    </source>
</evidence>
<name>A0A1B2E5A2_9BACL</name>
<dbReference type="GO" id="GO:0009253">
    <property type="term" value="P:peptidoglycan catabolic process"/>
    <property type="evidence" value="ECO:0007669"/>
    <property type="project" value="InterPro"/>
</dbReference>
<feature type="region of interest" description="Disordered" evidence="2">
    <location>
        <begin position="134"/>
        <end position="153"/>
    </location>
</feature>
<protein>
    <submittedName>
        <fullName evidence="5">N-acetylmuramoyl-L-alanine amidase</fullName>
    </submittedName>
</protein>
<dbReference type="RefSeq" id="WP_099478818.1">
    <property type="nucleotide sequence ID" value="NZ_CP016809.1"/>
</dbReference>
<organism evidence="5">
    <name type="scientific">Paenibacillus ihbetae</name>
    <dbReference type="NCBI Taxonomy" id="1870820"/>
    <lineage>
        <taxon>Bacteria</taxon>
        <taxon>Bacillati</taxon>
        <taxon>Bacillota</taxon>
        <taxon>Bacilli</taxon>
        <taxon>Bacillales</taxon>
        <taxon>Paenibacillaceae</taxon>
        <taxon>Paenibacillus</taxon>
    </lineage>
</organism>
<evidence type="ECO:0000259" key="4">
    <source>
        <dbReference type="SMART" id="SM00646"/>
    </source>
</evidence>
<proteinExistence type="predicted"/>
<feature type="chain" id="PRO_5008535514" evidence="3">
    <location>
        <begin position="23"/>
        <end position="268"/>
    </location>
</feature>
<evidence type="ECO:0000256" key="3">
    <source>
        <dbReference type="SAM" id="SignalP"/>
    </source>
</evidence>
<dbReference type="EMBL" id="CP016809">
    <property type="protein sequence ID" value="ANY75154.1"/>
    <property type="molecule type" value="Genomic_DNA"/>
</dbReference>
<dbReference type="InterPro" id="IPR050695">
    <property type="entry name" value="N-acetylmuramoyl_amidase_3"/>
</dbReference>
<dbReference type="GO" id="GO:0008745">
    <property type="term" value="F:N-acetylmuramoyl-L-alanine amidase activity"/>
    <property type="evidence" value="ECO:0007669"/>
    <property type="project" value="InterPro"/>
</dbReference>